<dbReference type="Pfam" id="PF26002">
    <property type="entry name" value="Beta-barrel_AprE"/>
    <property type="match status" value="1"/>
</dbReference>
<proteinExistence type="inferred from homology"/>
<dbReference type="AlphaFoldDB" id="A0A6M8B9M5"/>
<dbReference type="Proteomes" id="UP000505210">
    <property type="component" value="Chromosome"/>
</dbReference>
<feature type="transmembrane region" description="Helical" evidence="8">
    <location>
        <begin position="68"/>
        <end position="86"/>
    </location>
</feature>
<dbReference type="PANTHER" id="PTHR30386">
    <property type="entry name" value="MEMBRANE FUSION SUBUNIT OF EMRAB-TOLC MULTIDRUG EFFLUX PUMP"/>
    <property type="match status" value="1"/>
</dbReference>
<keyword evidence="6" id="KW-0175">Coiled coil</keyword>
<sequence>MTQTSPRHNGNGAANGSAKTPIQPEETELVLVSPDEETGTQLPSQKQVRAQAFDQPVILQQTSLWSKLVVGGIIGVTSAVLLWAAVARIEEAVPATGKLEPGDRVQEIQAPVGGVVQEILVEEGERVRQGQVLIRFDPTAAAAQRRSLEQVRDSYLAENQFYRSALSGISLEPSNQPQSIPPEMRALLTNRATLASETALFRAQVYGGNGSFSDEERIRLSASQLEAQSRAAAAQLEVAQLQQQLIQTQEQLSTARQTLAIDEGILRDIEPLAEQGALSRIQMLRQRQQMMDRRAEVNRLTLEQQRLSLAVDQARQRLSNTVATTSTDLLARVADNEKRIADIDSQINRAIVDNERRIAEINSQLSQTELTLKYQELRAPIDGVVFDLKARGIGFVANTSEPILKVVPTDNLLAEVYITNKDIGFVSEGLPVDVRIDSFPFSEFGDIKGEVVNIGEDALPPDQIYPFYRFPAKIRLDSQTLKVNGREIPLQSGMAVTANIITRDRTVLSIFTDLFSRRIESIKTVR</sequence>
<keyword evidence="4 8" id="KW-1133">Transmembrane helix</keyword>
<evidence type="ECO:0000259" key="10">
    <source>
        <dbReference type="Pfam" id="PF26002"/>
    </source>
</evidence>
<dbReference type="Pfam" id="PF25973">
    <property type="entry name" value="BSH_CzcB"/>
    <property type="match status" value="1"/>
</dbReference>
<evidence type="ECO:0000256" key="2">
    <source>
        <dbReference type="ARBA" id="ARBA00009477"/>
    </source>
</evidence>
<dbReference type="InterPro" id="IPR058647">
    <property type="entry name" value="BSH_CzcB-like"/>
</dbReference>
<evidence type="ECO:0000256" key="8">
    <source>
        <dbReference type="SAM" id="Phobius"/>
    </source>
</evidence>
<protein>
    <submittedName>
        <fullName evidence="11">HlyD family efflux transporter periplasmic adaptor subunit</fullName>
    </submittedName>
</protein>
<evidence type="ECO:0000259" key="9">
    <source>
        <dbReference type="Pfam" id="PF25973"/>
    </source>
</evidence>
<feature type="compositionally biased region" description="Polar residues" evidence="7">
    <location>
        <begin position="1"/>
        <end position="20"/>
    </location>
</feature>
<organism evidence="11 12">
    <name type="scientific">Thermoleptolyngbya sichuanensis A183</name>
    <dbReference type="NCBI Taxonomy" id="2737172"/>
    <lineage>
        <taxon>Bacteria</taxon>
        <taxon>Bacillati</taxon>
        <taxon>Cyanobacteriota</taxon>
        <taxon>Cyanophyceae</taxon>
        <taxon>Oculatellales</taxon>
        <taxon>Oculatellaceae</taxon>
        <taxon>Thermoleptolyngbya</taxon>
        <taxon>Thermoleptolyngbya sichuanensis</taxon>
    </lineage>
</organism>
<dbReference type="PRINTS" id="PR01490">
    <property type="entry name" value="RTXTOXIND"/>
</dbReference>
<evidence type="ECO:0000256" key="3">
    <source>
        <dbReference type="ARBA" id="ARBA00022692"/>
    </source>
</evidence>
<reference evidence="11 12" key="1">
    <citation type="submission" date="2020-05" db="EMBL/GenBank/DDBJ databases">
        <title>Complete genome sequence of of a novel Thermoleptolyngbya strain isolated from hot springs of Ganzi, Sichuan China.</title>
        <authorList>
            <person name="Tang J."/>
            <person name="Daroch M."/>
            <person name="Li L."/>
            <person name="Waleron K."/>
            <person name="Waleron M."/>
            <person name="Waleron M."/>
        </authorList>
    </citation>
    <scope>NUCLEOTIDE SEQUENCE [LARGE SCALE GENOMIC DNA]</scope>
    <source>
        <strain evidence="11 12">PKUAC-SCTA183</strain>
    </source>
</reference>
<comment type="similarity">
    <text evidence="2">Belongs to the membrane fusion protein (MFP) (TC 8.A.1) family.</text>
</comment>
<keyword evidence="5 8" id="KW-0472">Membrane</keyword>
<keyword evidence="3 8" id="KW-0812">Transmembrane</keyword>
<dbReference type="InterPro" id="IPR050739">
    <property type="entry name" value="MFP"/>
</dbReference>
<keyword evidence="12" id="KW-1185">Reference proteome</keyword>
<dbReference type="Gene3D" id="2.40.30.170">
    <property type="match status" value="1"/>
</dbReference>
<evidence type="ECO:0000256" key="4">
    <source>
        <dbReference type="ARBA" id="ARBA00022989"/>
    </source>
</evidence>
<dbReference type="Gene3D" id="2.40.50.100">
    <property type="match status" value="1"/>
</dbReference>
<accession>A0A6M8B9M5</accession>
<evidence type="ECO:0000256" key="6">
    <source>
        <dbReference type="SAM" id="Coils"/>
    </source>
</evidence>
<dbReference type="EMBL" id="CP053661">
    <property type="protein sequence ID" value="QKD80796.1"/>
    <property type="molecule type" value="Genomic_DNA"/>
</dbReference>
<dbReference type="KEGG" id="theu:HPC62_00160"/>
<name>A0A6M8B9M5_9CYAN</name>
<evidence type="ECO:0000313" key="12">
    <source>
        <dbReference type="Proteomes" id="UP000505210"/>
    </source>
</evidence>
<evidence type="ECO:0000256" key="5">
    <source>
        <dbReference type="ARBA" id="ARBA00023136"/>
    </source>
</evidence>
<feature type="coiled-coil region" evidence="6">
    <location>
        <begin position="222"/>
        <end position="258"/>
    </location>
</feature>
<dbReference type="GO" id="GO:0016020">
    <property type="term" value="C:membrane"/>
    <property type="evidence" value="ECO:0007669"/>
    <property type="project" value="UniProtKB-SubCell"/>
</dbReference>
<dbReference type="RefSeq" id="WP_172353229.1">
    <property type="nucleotide sequence ID" value="NZ_CP053661.1"/>
</dbReference>
<feature type="domain" description="CzcB-like barrel-sandwich hybrid" evidence="9">
    <location>
        <begin position="104"/>
        <end position="387"/>
    </location>
</feature>
<dbReference type="PANTHER" id="PTHR30386:SF26">
    <property type="entry name" value="TRANSPORT PROTEIN COMB"/>
    <property type="match status" value="1"/>
</dbReference>
<comment type="subcellular location">
    <subcellularLocation>
        <location evidence="1">Membrane</location>
        <topology evidence="1">Single-pass membrane protein</topology>
    </subcellularLocation>
</comment>
<dbReference type="SUPFAM" id="SSF56954">
    <property type="entry name" value="Outer membrane efflux proteins (OEP)"/>
    <property type="match status" value="1"/>
</dbReference>
<evidence type="ECO:0000256" key="1">
    <source>
        <dbReference type="ARBA" id="ARBA00004167"/>
    </source>
</evidence>
<dbReference type="InterPro" id="IPR011053">
    <property type="entry name" value="Single_hybrid_motif"/>
</dbReference>
<dbReference type="InterPro" id="IPR058982">
    <property type="entry name" value="Beta-barrel_AprE"/>
</dbReference>
<gene>
    <name evidence="11" type="ORF">HPC62_00160</name>
</gene>
<evidence type="ECO:0000256" key="7">
    <source>
        <dbReference type="SAM" id="MobiDB-lite"/>
    </source>
</evidence>
<evidence type="ECO:0000313" key="11">
    <source>
        <dbReference type="EMBL" id="QKD80796.1"/>
    </source>
</evidence>
<feature type="domain" description="AprE-like beta-barrel" evidence="10">
    <location>
        <begin position="412"/>
        <end position="503"/>
    </location>
</feature>
<dbReference type="SUPFAM" id="SSF51230">
    <property type="entry name" value="Single hybrid motif"/>
    <property type="match status" value="1"/>
</dbReference>
<feature type="region of interest" description="Disordered" evidence="7">
    <location>
        <begin position="1"/>
        <end position="27"/>
    </location>
</feature>